<dbReference type="InterPro" id="IPR003877">
    <property type="entry name" value="SPRY_dom"/>
</dbReference>
<dbReference type="InterPro" id="IPR050672">
    <property type="entry name" value="FBXO45-Fsn/SPSB_families"/>
</dbReference>
<dbReference type="InterPro" id="IPR013320">
    <property type="entry name" value="ConA-like_dom_sf"/>
</dbReference>
<dbReference type="GO" id="GO:0019005">
    <property type="term" value="C:SCF ubiquitin ligase complex"/>
    <property type="evidence" value="ECO:0007669"/>
    <property type="project" value="TreeGrafter"/>
</dbReference>
<reference evidence="2 3" key="1">
    <citation type="submission" date="2017-07" db="EMBL/GenBank/DDBJ databases">
        <authorList>
            <person name="Talla V."/>
            <person name="Backstrom N."/>
        </authorList>
    </citation>
    <scope>NUCLEOTIDE SEQUENCE [LARGE SCALE GENOMIC DNA]</scope>
</reference>
<protein>
    <recommendedName>
        <fullName evidence="1">B30.2/SPRY domain-containing protein</fullName>
    </recommendedName>
</protein>
<dbReference type="EMBL" id="FZQP02000002">
    <property type="protein sequence ID" value="VVC86219.1"/>
    <property type="molecule type" value="Genomic_DNA"/>
</dbReference>
<evidence type="ECO:0000313" key="3">
    <source>
        <dbReference type="Proteomes" id="UP000324832"/>
    </source>
</evidence>
<evidence type="ECO:0000259" key="1">
    <source>
        <dbReference type="PROSITE" id="PS50188"/>
    </source>
</evidence>
<dbReference type="SUPFAM" id="SSF49899">
    <property type="entry name" value="Concanavalin A-like lectins/glucanases"/>
    <property type="match status" value="1"/>
</dbReference>
<dbReference type="Proteomes" id="UP000324832">
    <property type="component" value="Unassembled WGS sequence"/>
</dbReference>
<dbReference type="InterPro" id="IPR001870">
    <property type="entry name" value="B30.2/SPRY"/>
</dbReference>
<organism evidence="2 3">
    <name type="scientific">Leptidea sinapis</name>
    <dbReference type="NCBI Taxonomy" id="189913"/>
    <lineage>
        <taxon>Eukaryota</taxon>
        <taxon>Metazoa</taxon>
        <taxon>Ecdysozoa</taxon>
        <taxon>Arthropoda</taxon>
        <taxon>Hexapoda</taxon>
        <taxon>Insecta</taxon>
        <taxon>Pterygota</taxon>
        <taxon>Neoptera</taxon>
        <taxon>Endopterygota</taxon>
        <taxon>Lepidoptera</taxon>
        <taxon>Glossata</taxon>
        <taxon>Ditrysia</taxon>
        <taxon>Papilionoidea</taxon>
        <taxon>Pieridae</taxon>
        <taxon>Dismorphiinae</taxon>
        <taxon>Leptidea</taxon>
    </lineage>
</organism>
<dbReference type="GO" id="GO:0043161">
    <property type="term" value="P:proteasome-mediated ubiquitin-dependent protein catabolic process"/>
    <property type="evidence" value="ECO:0007669"/>
    <property type="project" value="TreeGrafter"/>
</dbReference>
<gene>
    <name evidence="2" type="ORF">LSINAPIS_LOCUS80</name>
</gene>
<dbReference type="Gene3D" id="2.60.120.920">
    <property type="match status" value="1"/>
</dbReference>
<proteinExistence type="predicted"/>
<dbReference type="PROSITE" id="PS50188">
    <property type="entry name" value="B302_SPRY"/>
    <property type="match status" value="1"/>
</dbReference>
<dbReference type="PANTHER" id="PTHR12245:SF5">
    <property type="entry name" value="SPRY DOMAIN-CONTAINING SOCS BOX PROTEIN 3"/>
    <property type="match status" value="1"/>
</dbReference>
<sequence>MLLSVRSELAKAAKWDDRFAQAYCNCWQNKDCACGEDYDVIEWSWEKKNDSCYARISEDRKIIWFHPQRSAGTAVVKGDTPLLHNHHYYWEIKIMSETFGTDVMVGVGSDKMDATNSQKFLSFLGNDKQSYGLSYKGALHHEGKVCIETQGFCGGALVGVRLDMWQGTLEYYILAASLTNKVRDRIPPGLRFPLKSYFWLTMPTDGPGIWHSSPVAHETVETETTATFRSAITSFFIEILDI</sequence>
<feature type="domain" description="B30.2/SPRY" evidence="1">
    <location>
        <begin position="23"/>
        <end position="215"/>
    </location>
</feature>
<dbReference type="PANTHER" id="PTHR12245">
    <property type="entry name" value="SPRY DOMAIN CONTAINING SOCS BOX PROTEIN"/>
    <property type="match status" value="1"/>
</dbReference>
<dbReference type="Pfam" id="PF00622">
    <property type="entry name" value="SPRY"/>
    <property type="match status" value="1"/>
</dbReference>
<keyword evidence="3" id="KW-1185">Reference proteome</keyword>
<accession>A0A5E4PLM2</accession>
<name>A0A5E4PLM2_9NEOP</name>
<dbReference type="AlphaFoldDB" id="A0A5E4PLM2"/>
<dbReference type="InterPro" id="IPR043136">
    <property type="entry name" value="B30.2/SPRY_sf"/>
</dbReference>
<evidence type="ECO:0000313" key="2">
    <source>
        <dbReference type="EMBL" id="VVC86219.1"/>
    </source>
</evidence>